<dbReference type="AlphaFoldDB" id="A0A6A4GTI0"/>
<gene>
    <name evidence="2" type="ORF">BT96DRAFT_422562</name>
</gene>
<evidence type="ECO:0000256" key="1">
    <source>
        <dbReference type="SAM" id="MobiDB-lite"/>
    </source>
</evidence>
<accession>A0A6A4GTI0</accession>
<evidence type="ECO:0000313" key="3">
    <source>
        <dbReference type="Proteomes" id="UP000799118"/>
    </source>
</evidence>
<name>A0A6A4GTI0_9AGAR</name>
<dbReference type="EMBL" id="ML769730">
    <property type="protein sequence ID" value="KAE9388713.1"/>
    <property type="molecule type" value="Genomic_DNA"/>
</dbReference>
<feature type="region of interest" description="Disordered" evidence="1">
    <location>
        <begin position="143"/>
        <end position="167"/>
    </location>
</feature>
<feature type="region of interest" description="Disordered" evidence="1">
    <location>
        <begin position="66"/>
        <end position="130"/>
    </location>
</feature>
<evidence type="ECO:0000313" key="2">
    <source>
        <dbReference type="EMBL" id="KAE9388713.1"/>
    </source>
</evidence>
<organism evidence="2 3">
    <name type="scientific">Gymnopus androsaceus JB14</name>
    <dbReference type="NCBI Taxonomy" id="1447944"/>
    <lineage>
        <taxon>Eukaryota</taxon>
        <taxon>Fungi</taxon>
        <taxon>Dikarya</taxon>
        <taxon>Basidiomycota</taxon>
        <taxon>Agaricomycotina</taxon>
        <taxon>Agaricomycetes</taxon>
        <taxon>Agaricomycetidae</taxon>
        <taxon>Agaricales</taxon>
        <taxon>Marasmiineae</taxon>
        <taxon>Omphalotaceae</taxon>
        <taxon>Gymnopus</taxon>
    </lineage>
</organism>
<feature type="compositionally biased region" description="Polar residues" evidence="1">
    <location>
        <begin position="69"/>
        <end position="93"/>
    </location>
</feature>
<keyword evidence="3" id="KW-1185">Reference proteome</keyword>
<protein>
    <submittedName>
        <fullName evidence="2">Uncharacterized protein</fullName>
    </submittedName>
</protein>
<sequence>MPMKQFSMTAFFHTNQTTLVRLPSIGSLESPVHYYASQTVTPPPETSEQPDSTLSVNRTRSIQYRMHSTHSSQEATNSGVRQNPLHESSQSIAPSPKMPSRRSVTFEEPPESSTALVHRTRSVQRRDSLTRYPTRSLAACSNYSGNFDNLDTQVPRRSPGLPDAHDHDRFTYTESDYHFRKRIVATRWYSFSSPGPLEHPPELPINHRGLQNNDIFVHVDQQKQAETRFPRKKKASSSLKFITMWRWDACEACWEAIEYGEQRVIDGHPMRLSLYRGGAEPEWISLESWKRNAHLRKT</sequence>
<feature type="compositionally biased region" description="Polar residues" evidence="1">
    <location>
        <begin position="143"/>
        <end position="152"/>
    </location>
</feature>
<dbReference type="Proteomes" id="UP000799118">
    <property type="component" value="Unassembled WGS sequence"/>
</dbReference>
<dbReference type="OrthoDB" id="2821926at2759"/>
<proteinExistence type="predicted"/>
<reference evidence="2" key="1">
    <citation type="journal article" date="2019" name="Environ. Microbiol.">
        <title>Fungal ecological strategies reflected in gene transcription - a case study of two litter decomposers.</title>
        <authorList>
            <person name="Barbi F."/>
            <person name="Kohler A."/>
            <person name="Barry K."/>
            <person name="Baskaran P."/>
            <person name="Daum C."/>
            <person name="Fauchery L."/>
            <person name="Ihrmark K."/>
            <person name="Kuo A."/>
            <person name="LaButti K."/>
            <person name="Lipzen A."/>
            <person name="Morin E."/>
            <person name="Grigoriev I.V."/>
            <person name="Henrissat B."/>
            <person name="Lindahl B."/>
            <person name="Martin F."/>
        </authorList>
    </citation>
    <scope>NUCLEOTIDE SEQUENCE</scope>
    <source>
        <strain evidence="2">JB14</strain>
    </source>
</reference>